<protein>
    <submittedName>
        <fullName evidence="1">Uncharacterized protein</fullName>
    </submittedName>
</protein>
<sequence length="54" mass="6165">MYFFGLSYWKVKVGVFMLKHLLKRCSESDISFCFSQSSGSEFFGVGFVHGGDRD</sequence>
<organism evidence="1">
    <name type="scientific">Rhizophora mucronata</name>
    <name type="common">Asiatic mangrove</name>
    <dbReference type="NCBI Taxonomy" id="61149"/>
    <lineage>
        <taxon>Eukaryota</taxon>
        <taxon>Viridiplantae</taxon>
        <taxon>Streptophyta</taxon>
        <taxon>Embryophyta</taxon>
        <taxon>Tracheophyta</taxon>
        <taxon>Spermatophyta</taxon>
        <taxon>Magnoliopsida</taxon>
        <taxon>eudicotyledons</taxon>
        <taxon>Gunneridae</taxon>
        <taxon>Pentapetalae</taxon>
        <taxon>rosids</taxon>
        <taxon>fabids</taxon>
        <taxon>Malpighiales</taxon>
        <taxon>Rhizophoraceae</taxon>
        <taxon>Rhizophora</taxon>
    </lineage>
</organism>
<name>A0A2P2Q6K6_RHIMU</name>
<evidence type="ECO:0000313" key="1">
    <source>
        <dbReference type="EMBL" id="MBX62519.1"/>
    </source>
</evidence>
<reference evidence="1" key="1">
    <citation type="submission" date="2018-02" db="EMBL/GenBank/DDBJ databases">
        <title>Rhizophora mucronata_Transcriptome.</title>
        <authorList>
            <person name="Meera S.P."/>
            <person name="Sreeshan A."/>
            <person name="Augustine A."/>
        </authorList>
    </citation>
    <scope>NUCLEOTIDE SEQUENCE</scope>
    <source>
        <tissue evidence="1">Leaf</tissue>
    </source>
</reference>
<dbReference type="EMBL" id="GGEC01082035">
    <property type="protein sequence ID" value="MBX62519.1"/>
    <property type="molecule type" value="Transcribed_RNA"/>
</dbReference>
<dbReference type="AlphaFoldDB" id="A0A2P2Q6K6"/>
<accession>A0A2P2Q6K6</accession>
<proteinExistence type="predicted"/>